<gene>
    <name evidence="14" type="ORF">DFP72DRAFT_988489</name>
</gene>
<keyword evidence="10 13" id="KW-0408">Iron</keyword>
<evidence type="ECO:0000256" key="1">
    <source>
        <dbReference type="ARBA" id="ARBA00001971"/>
    </source>
</evidence>
<organism evidence="14 15">
    <name type="scientific">Ephemerocybe angulata</name>
    <dbReference type="NCBI Taxonomy" id="980116"/>
    <lineage>
        <taxon>Eukaryota</taxon>
        <taxon>Fungi</taxon>
        <taxon>Dikarya</taxon>
        <taxon>Basidiomycota</taxon>
        <taxon>Agaricomycotina</taxon>
        <taxon>Agaricomycetes</taxon>
        <taxon>Agaricomycetidae</taxon>
        <taxon>Agaricales</taxon>
        <taxon>Agaricineae</taxon>
        <taxon>Psathyrellaceae</taxon>
        <taxon>Ephemerocybe</taxon>
    </lineage>
</organism>
<evidence type="ECO:0000256" key="5">
    <source>
        <dbReference type="ARBA" id="ARBA00022617"/>
    </source>
</evidence>
<dbReference type="SUPFAM" id="SSF48264">
    <property type="entry name" value="Cytochrome P450"/>
    <property type="match status" value="1"/>
</dbReference>
<evidence type="ECO:0000256" key="12">
    <source>
        <dbReference type="ARBA" id="ARBA00023136"/>
    </source>
</evidence>
<dbReference type="PRINTS" id="PR00463">
    <property type="entry name" value="EP450I"/>
</dbReference>
<dbReference type="GO" id="GO:0004497">
    <property type="term" value="F:monooxygenase activity"/>
    <property type="evidence" value="ECO:0007669"/>
    <property type="project" value="UniProtKB-KW"/>
</dbReference>
<sequence>MFATNGSLHILSKEQGVYEKTEDFLIMNGLIFGNSLPASHGDEHRKQKKMIGPVFSPAHMREILPTCYKVVYTLRDSIKKQIDLAAWMEALATSLDALTENAPEAPIHDFNQESGALPRFRRFFLDIVPWPKLHAIRDMVDVMDATAKEILGQAQKSLKAGDEVDILSILLRTNMLASEEERLPDSDLLGQIGSITFAGMDTTSNSLSRTLHLLSEHHEVQRRLREELQEARMKRGGEDPSFEELMTLPYLDAVCKEVLRLYAPVPFLLRRVRTDMIMPLHTPIQTSFDPKQKLNEIFVPKDTTIIMSLIGCNRNVDVWGEDAAEWKPERWLEPLRESVVGAKVPGVYSHLMTFLGGGRACVGVKFAQLQMKVVLSTLVESFTFAPGSKEIIWQFNGVIQPTTKDAGTTSTGHRKLQLPLKLEIVEKEDVL</sequence>
<evidence type="ECO:0000256" key="13">
    <source>
        <dbReference type="PIRSR" id="PIRSR602401-1"/>
    </source>
</evidence>
<comment type="subcellular location">
    <subcellularLocation>
        <location evidence="2">Membrane</location>
    </subcellularLocation>
</comment>
<dbReference type="InterPro" id="IPR036396">
    <property type="entry name" value="Cyt_P450_sf"/>
</dbReference>
<keyword evidence="12" id="KW-0472">Membrane</keyword>
<dbReference type="EMBL" id="JACGCI010000013">
    <property type="protein sequence ID" value="KAF6760258.1"/>
    <property type="molecule type" value="Genomic_DNA"/>
</dbReference>
<dbReference type="Gene3D" id="1.10.630.10">
    <property type="entry name" value="Cytochrome P450"/>
    <property type="match status" value="1"/>
</dbReference>
<dbReference type="PANTHER" id="PTHR24305:SF166">
    <property type="entry name" value="CYTOCHROME P450 12A4, MITOCHONDRIAL-RELATED"/>
    <property type="match status" value="1"/>
</dbReference>
<reference evidence="14 15" key="1">
    <citation type="submission" date="2020-07" db="EMBL/GenBank/DDBJ databases">
        <title>Comparative genomics of pyrophilous fungi reveals a link between fire events and developmental genes.</title>
        <authorList>
            <consortium name="DOE Joint Genome Institute"/>
            <person name="Steindorff A.S."/>
            <person name="Carver A."/>
            <person name="Calhoun S."/>
            <person name="Stillman K."/>
            <person name="Liu H."/>
            <person name="Lipzen A."/>
            <person name="Pangilinan J."/>
            <person name="Labutti K."/>
            <person name="Bruns T.D."/>
            <person name="Grigoriev I.V."/>
        </authorList>
    </citation>
    <scope>NUCLEOTIDE SEQUENCE [LARGE SCALE GENOMIC DNA]</scope>
    <source>
        <strain evidence="14 15">CBS 144469</strain>
    </source>
</reference>
<dbReference type="Proteomes" id="UP000521943">
    <property type="component" value="Unassembled WGS sequence"/>
</dbReference>
<evidence type="ECO:0000256" key="3">
    <source>
        <dbReference type="ARBA" id="ARBA00004721"/>
    </source>
</evidence>
<evidence type="ECO:0000313" key="14">
    <source>
        <dbReference type="EMBL" id="KAF6760258.1"/>
    </source>
</evidence>
<evidence type="ECO:0000256" key="8">
    <source>
        <dbReference type="ARBA" id="ARBA00022989"/>
    </source>
</evidence>
<comment type="pathway">
    <text evidence="3">Secondary metabolite biosynthesis; terpenoid biosynthesis.</text>
</comment>
<keyword evidence="5 13" id="KW-0349">Heme</keyword>
<keyword evidence="8" id="KW-1133">Transmembrane helix</keyword>
<dbReference type="PANTHER" id="PTHR24305">
    <property type="entry name" value="CYTOCHROME P450"/>
    <property type="match status" value="1"/>
</dbReference>
<evidence type="ECO:0000313" key="15">
    <source>
        <dbReference type="Proteomes" id="UP000521943"/>
    </source>
</evidence>
<name>A0A8H6I7C9_9AGAR</name>
<keyword evidence="15" id="KW-1185">Reference proteome</keyword>
<evidence type="ECO:0000256" key="11">
    <source>
        <dbReference type="ARBA" id="ARBA00023033"/>
    </source>
</evidence>
<dbReference type="InterPro" id="IPR002401">
    <property type="entry name" value="Cyt_P450_E_grp-I"/>
</dbReference>
<keyword evidence="6" id="KW-0812">Transmembrane</keyword>
<dbReference type="InterPro" id="IPR050121">
    <property type="entry name" value="Cytochrome_P450_monoxygenase"/>
</dbReference>
<evidence type="ECO:0000256" key="9">
    <source>
        <dbReference type="ARBA" id="ARBA00023002"/>
    </source>
</evidence>
<dbReference type="GO" id="GO:0016705">
    <property type="term" value="F:oxidoreductase activity, acting on paired donors, with incorporation or reduction of molecular oxygen"/>
    <property type="evidence" value="ECO:0007669"/>
    <property type="project" value="InterPro"/>
</dbReference>
<comment type="caution">
    <text evidence="14">The sequence shown here is derived from an EMBL/GenBank/DDBJ whole genome shotgun (WGS) entry which is preliminary data.</text>
</comment>
<keyword evidence="9" id="KW-0560">Oxidoreductase</keyword>
<protein>
    <submittedName>
        <fullName evidence="14">Cytochrome P450</fullName>
    </submittedName>
</protein>
<evidence type="ECO:0000256" key="4">
    <source>
        <dbReference type="ARBA" id="ARBA00010617"/>
    </source>
</evidence>
<evidence type="ECO:0000256" key="10">
    <source>
        <dbReference type="ARBA" id="ARBA00023004"/>
    </source>
</evidence>
<dbReference type="GO" id="GO:0016020">
    <property type="term" value="C:membrane"/>
    <property type="evidence" value="ECO:0007669"/>
    <property type="project" value="UniProtKB-SubCell"/>
</dbReference>
<dbReference type="GO" id="GO:0005506">
    <property type="term" value="F:iron ion binding"/>
    <property type="evidence" value="ECO:0007669"/>
    <property type="project" value="InterPro"/>
</dbReference>
<evidence type="ECO:0000256" key="6">
    <source>
        <dbReference type="ARBA" id="ARBA00022692"/>
    </source>
</evidence>
<accession>A0A8H6I7C9</accession>
<dbReference type="PRINTS" id="PR00385">
    <property type="entry name" value="P450"/>
</dbReference>
<dbReference type="Pfam" id="PF00067">
    <property type="entry name" value="p450"/>
    <property type="match status" value="1"/>
</dbReference>
<dbReference type="GO" id="GO:0020037">
    <property type="term" value="F:heme binding"/>
    <property type="evidence" value="ECO:0007669"/>
    <property type="project" value="InterPro"/>
</dbReference>
<evidence type="ECO:0000256" key="7">
    <source>
        <dbReference type="ARBA" id="ARBA00022723"/>
    </source>
</evidence>
<keyword evidence="7 13" id="KW-0479">Metal-binding</keyword>
<feature type="binding site" description="axial binding residue" evidence="13">
    <location>
        <position position="361"/>
    </location>
    <ligand>
        <name>heme</name>
        <dbReference type="ChEBI" id="CHEBI:30413"/>
    </ligand>
    <ligandPart>
        <name>Fe</name>
        <dbReference type="ChEBI" id="CHEBI:18248"/>
    </ligandPart>
</feature>
<comment type="cofactor">
    <cofactor evidence="1 13">
        <name>heme</name>
        <dbReference type="ChEBI" id="CHEBI:30413"/>
    </cofactor>
</comment>
<dbReference type="OrthoDB" id="1470350at2759"/>
<keyword evidence="11" id="KW-0503">Monooxygenase</keyword>
<dbReference type="AlphaFoldDB" id="A0A8H6I7C9"/>
<proteinExistence type="inferred from homology"/>
<dbReference type="InterPro" id="IPR001128">
    <property type="entry name" value="Cyt_P450"/>
</dbReference>
<comment type="similarity">
    <text evidence="4">Belongs to the cytochrome P450 family.</text>
</comment>
<evidence type="ECO:0000256" key="2">
    <source>
        <dbReference type="ARBA" id="ARBA00004370"/>
    </source>
</evidence>